<keyword evidence="1" id="KW-0732">Signal</keyword>
<sequence>MRFNTALLAAAAASTAAAQRPANTSICDYYTTALLKENNATNQYTLLTLLVNTAVIGNYTQPNVGVVVPGILNPNGTYNNTKVNLVPYFDGGLASSNEGGNSGVAKNFLDGGGAAPLMKNMPAEDETSNQYKLLTHLYEFFGSLLGCSEVGMTGFAAYSGDSSMYEVHKFMVLDPFQMGYFIEQVALSAASFGVATSDIEAVGQALGSLFNYRCAPKTTVIKAQGPQYQSICTDDSCPLADNATCAAQPSMSQPLVANATLADGEGRNASGSATASMSGSASGTASSASGTASGASGTTSGASSASSTFNAASHAAPGLTGVFAALVGFLAL</sequence>
<gene>
    <name evidence="2" type="ORF">PEBR_08466</name>
</gene>
<dbReference type="Proteomes" id="UP000190744">
    <property type="component" value="Unassembled WGS sequence"/>
</dbReference>
<evidence type="ECO:0000313" key="2">
    <source>
        <dbReference type="EMBL" id="OOQ91531.1"/>
    </source>
</evidence>
<comment type="caution">
    <text evidence="2">The sequence shown here is derived from an EMBL/GenBank/DDBJ whole genome shotgun (WGS) entry which is preliminary data.</text>
</comment>
<protein>
    <submittedName>
        <fullName evidence="2">Uncharacterized protein</fullName>
    </submittedName>
</protein>
<proteinExistence type="predicted"/>
<dbReference type="EMBL" id="LJBN01000001">
    <property type="protein sequence ID" value="OOQ91531.1"/>
    <property type="molecule type" value="Genomic_DNA"/>
</dbReference>
<feature type="chain" id="PRO_5010535747" evidence="1">
    <location>
        <begin position="19"/>
        <end position="332"/>
    </location>
</feature>
<evidence type="ECO:0000313" key="3">
    <source>
        <dbReference type="Proteomes" id="UP000190744"/>
    </source>
</evidence>
<organism evidence="2 3">
    <name type="scientific">Penicillium brasilianum</name>
    <dbReference type="NCBI Taxonomy" id="104259"/>
    <lineage>
        <taxon>Eukaryota</taxon>
        <taxon>Fungi</taxon>
        <taxon>Dikarya</taxon>
        <taxon>Ascomycota</taxon>
        <taxon>Pezizomycotina</taxon>
        <taxon>Eurotiomycetes</taxon>
        <taxon>Eurotiomycetidae</taxon>
        <taxon>Eurotiales</taxon>
        <taxon>Aspergillaceae</taxon>
        <taxon>Penicillium</taxon>
    </lineage>
</organism>
<feature type="signal peptide" evidence="1">
    <location>
        <begin position="1"/>
        <end position="18"/>
    </location>
</feature>
<reference evidence="3" key="1">
    <citation type="submission" date="2015-09" db="EMBL/GenBank/DDBJ databases">
        <authorList>
            <person name="Fill T.P."/>
            <person name="Baretta J.F."/>
            <person name="de Almeida L.G."/>
            <person name="Rocha M."/>
            <person name="de Souza D.H."/>
            <person name="Malavazi I."/>
            <person name="Cerdeira L.T."/>
            <person name="Hong H."/>
            <person name="Samborskyy M."/>
            <person name="de Vasconcelos A.T."/>
            <person name="Leadlay P."/>
            <person name="Rodrigues-Filho E."/>
        </authorList>
    </citation>
    <scope>NUCLEOTIDE SEQUENCE [LARGE SCALE GENOMIC DNA]</scope>
    <source>
        <strain evidence="3">LaBioMMi 136</strain>
    </source>
</reference>
<name>A0A1S9S1T2_PENBI</name>
<dbReference type="AlphaFoldDB" id="A0A1S9S1T2"/>
<accession>A0A1S9S1T2</accession>
<evidence type="ECO:0000256" key="1">
    <source>
        <dbReference type="SAM" id="SignalP"/>
    </source>
</evidence>